<dbReference type="PANTHER" id="PTHR43130">
    <property type="entry name" value="ARAC-FAMILY TRANSCRIPTIONAL REGULATOR"/>
    <property type="match status" value="1"/>
</dbReference>
<name>A0AA42B6D6_9GAMM</name>
<protein>
    <submittedName>
        <fullName evidence="2">DJ-1/PfpI family protein</fullName>
    </submittedName>
</protein>
<dbReference type="Proteomes" id="UP001165393">
    <property type="component" value="Unassembled WGS sequence"/>
</dbReference>
<dbReference type="InterPro" id="IPR002818">
    <property type="entry name" value="DJ-1/PfpI"/>
</dbReference>
<proteinExistence type="predicted"/>
<gene>
    <name evidence="2" type="ORF">NAF29_02470</name>
</gene>
<dbReference type="AlphaFoldDB" id="A0AA42B6D6"/>
<comment type="caution">
    <text evidence="2">The sequence shown here is derived from an EMBL/GenBank/DDBJ whole genome shotgun (WGS) entry which is preliminary data.</text>
</comment>
<sequence>MNVAIYIYENAEVLDFSGPYEVFSTASRVDGESPFNVFLVAQTLTPVSARAGFKVIPHFSIDDHPEIDVLITVGGVHLPELDKAEVIQWIGQQASKAKLVASVCTGVFLLAKAGVVTTEKVATHWQDIDDLKSMFPTLNVVDSTRWIDQGRVVTSGGISAGIDMSLHLVGRLHGLELATQTAIQMEFCWREK</sequence>
<keyword evidence="3" id="KW-1185">Reference proteome</keyword>
<dbReference type="PANTHER" id="PTHR43130:SF14">
    <property type="entry name" value="DJ-1_PFPI DOMAIN-CONTAINING PROTEIN"/>
    <property type="match status" value="1"/>
</dbReference>
<dbReference type="SUPFAM" id="SSF52317">
    <property type="entry name" value="Class I glutamine amidotransferase-like"/>
    <property type="match status" value="1"/>
</dbReference>
<accession>A0AA42B6D6</accession>
<dbReference type="CDD" id="cd03139">
    <property type="entry name" value="GATase1_PfpI_2"/>
    <property type="match status" value="1"/>
</dbReference>
<reference evidence="2 3" key="1">
    <citation type="journal article" date="2013" name="Antonie Van Leeuwenhoek">
        <title>Echinimonas agarilytica gen. nov., sp. nov., a new gammaproteobacterium isolated from the sea urchin Strongylocentrotus intermedius.</title>
        <authorList>
            <person name="Nedashkovskaya O.I."/>
            <person name="Stenkova A.M."/>
            <person name="Zhukova N.V."/>
            <person name="Van Trappen S."/>
            <person name="Lee J.S."/>
            <person name="Kim S.B."/>
        </authorList>
    </citation>
    <scope>NUCLEOTIDE SEQUENCE [LARGE SCALE GENOMIC DNA]</scope>
    <source>
        <strain evidence="2 3">KMM 6351</strain>
    </source>
</reference>
<organism evidence="2 3">
    <name type="scientific">Echinimonas agarilytica</name>
    <dbReference type="NCBI Taxonomy" id="1215918"/>
    <lineage>
        <taxon>Bacteria</taxon>
        <taxon>Pseudomonadati</taxon>
        <taxon>Pseudomonadota</taxon>
        <taxon>Gammaproteobacteria</taxon>
        <taxon>Alteromonadales</taxon>
        <taxon>Echinimonadaceae</taxon>
        <taxon>Echinimonas</taxon>
    </lineage>
</organism>
<dbReference type="InterPro" id="IPR029062">
    <property type="entry name" value="Class_I_gatase-like"/>
</dbReference>
<evidence type="ECO:0000313" key="2">
    <source>
        <dbReference type="EMBL" id="MCM2678534.1"/>
    </source>
</evidence>
<dbReference type="Pfam" id="PF01965">
    <property type="entry name" value="DJ-1_PfpI"/>
    <property type="match status" value="1"/>
</dbReference>
<dbReference type="RefSeq" id="WP_251259897.1">
    <property type="nucleotide sequence ID" value="NZ_JAMQGP010000001.1"/>
</dbReference>
<evidence type="ECO:0000313" key="3">
    <source>
        <dbReference type="Proteomes" id="UP001165393"/>
    </source>
</evidence>
<feature type="domain" description="DJ-1/PfpI" evidence="1">
    <location>
        <begin position="2"/>
        <end position="169"/>
    </location>
</feature>
<dbReference type="EMBL" id="JAMQGP010000001">
    <property type="protein sequence ID" value="MCM2678534.1"/>
    <property type="molecule type" value="Genomic_DNA"/>
</dbReference>
<dbReference type="InterPro" id="IPR052158">
    <property type="entry name" value="INH-QAR"/>
</dbReference>
<evidence type="ECO:0000259" key="1">
    <source>
        <dbReference type="Pfam" id="PF01965"/>
    </source>
</evidence>
<dbReference type="Gene3D" id="3.40.50.880">
    <property type="match status" value="1"/>
</dbReference>
<dbReference type="GO" id="GO:0006355">
    <property type="term" value="P:regulation of DNA-templated transcription"/>
    <property type="evidence" value="ECO:0007669"/>
    <property type="project" value="TreeGrafter"/>
</dbReference>